<reference evidence="4" key="2">
    <citation type="submission" date="2025-08" db="UniProtKB">
        <authorList>
            <consortium name="Ensembl"/>
        </authorList>
    </citation>
    <scope>IDENTIFICATION</scope>
</reference>
<dbReference type="InterPro" id="IPR011989">
    <property type="entry name" value="ARM-like"/>
</dbReference>
<reference evidence="4 5" key="1">
    <citation type="submission" date="2019-04" db="EMBL/GenBank/DDBJ databases">
        <authorList>
            <consortium name="Wellcome Sanger Institute Data Sharing"/>
        </authorList>
    </citation>
    <scope>NUCLEOTIDE SEQUENCE [LARGE SCALE GENOMIC DNA]</scope>
</reference>
<dbReference type="PANTHER" id="PTHR46618">
    <property type="entry name" value="ARMADILLO REPEAT-CONTAINING PROTEIN 3"/>
    <property type="match status" value="1"/>
</dbReference>
<feature type="domain" description="EDR1/CTR1/ARMC3-like peptidase-like" evidence="3">
    <location>
        <begin position="594"/>
        <end position="696"/>
    </location>
</feature>
<protein>
    <submittedName>
        <fullName evidence="4">Armadillo repeat containing 3</fullName>
    </submittedName>
</protein>
<feature type="repeat" description="ARM" evidence="2">
    <location>
        <begin position="150"/>
        <end position="177"/>
    </location>
</feature>
<organism evidence="4 5">
    <name type="scientific">Scleropages formosus</name>
    <name type="common">Asian bonytongue</name>
    <name type="synonym">Osteoglossum formosum</name>
    <dbReference type="NCBI Taxonomy" id="113540"/>
    <lineage>
        <taxon>Eukaryota</taxon>
        <taxon>Metazoa</taxon>
        <taxon>Chordata</taxon>
        <taxon>Craniata</taxon>
        <taxon>Vertebrata</taxon>
        <taxon>Euteleostomi</taxon>
        <taxon>Actinopterygii</taxon>
        <taxon>Neopterygii</taxon>
        <taxon>Teleostei</taxon>
        <taxon>Osteoglossocephala</taxon>
        <taxon>Osteoglossomorpha</taxon>
        <taxon>Osteoglossiformes</taxon>
        <taxon>Osteoglossidae</taxon>
        <taxon>Scleropages</taxon>
    </lineage>
</organism>
<dbReference type="SUPFAM" id="SSF48371">
    <property type="entry name" value="ARM repeat"/>
    <property type="match status" value="2"/>
</dbReference>
<dbReference type="InterPro" id="IPR000225">
    <property type="entry name" value="Armadillo"/>
</dbReference>
<dbReference type="SMART" id="SM00185">
    <property type="entry name" value="ARM"/>
    <property type="match status" value="11"/>
</dbReference>
<keyword evidence="1" id="KW-0677">Repeat</keyword>
<dbReference type="Proteomes" id="UP000694397">
    <property type="component" value="Chromosome 2"/>
</dbReference>
<evidence type="ECO:0000313" key="5">
    <source>
        <dbReference type="Proteomes" id="UP000694397"/>
    </source>
</evidence>
<reference evidence="4" key="3">
    <citation type="submission" date="2025-09" db="UniProtKB">
        <authorList>
            <consortium name="Ensembl"/>
        </authorList>
    </citation>
    <scope>IDENTIFICATION</scope>
</reference>
<keyword evidence="5" id="KW-1185">Reference proteome</keyword>
<sequence>MGKKVKKEAEIPSKDVFDPISIESKKADTVVLMLNSAEEEVLTKACEAIHKYAEKGDESKGTLVSLGVLEPLSRLICHEDKLVRRNAFMALGVLACNDDVKKQLKKMDIIPSIISKLSPDEDVLIHEFATLCLASLSIEFTNKVHIFDNDGLDPLIHLLSSPDPDVQKNSAECIYNLVQDLQCRVAVCKMDGIPPLLELVHSEFPVIQQLALRTLDSITLEAEAWDAFREEQGLPRLLDFLAAKEFNDLHVEALHVLSNCLDDPSTMQLFRDAGGVNRLLQFMTAATLPEVQMSTAKVISKVAQSSEDRKLLHEHGVEKVLIHLLATDHDGLRTAVCQAVAAMSENLASRDTVRDLGIEAVVQLLSSESGEVRMAATFALSRLTCGSQLNTHAVYEAQGNEPLLQLIQRGKAEEVVHAAAVITNMAAHERLRADILVHGGMQSFAGLLQSADPCVLAAASLAVAALACDSDGRTQFRNTGGLVSLVKLLSSNSTEVRRNACWAARVCANDELTATEMCKLGALEILQDINLSTNRRNKFSQAAFQQLLDSNLSVKYSLTGYLSCTNITKDGFYDPGQVTCSLVTCGLGKCVSCSLVSEAMGGAVDRDNLHEFSWELQLSELKFEVQSNIIPIGKIKKGTFYHRALLYKTLADRIGLSCSLVRGEYNRAWNEVRLIEGPSKTPEYYILDLMHSPGLLLKSNSPEAVQYQTI</sequence>
<accession>A0A8C9TB26</accession>
<dbReference type="InterPro" id="IPR052441">
    <property type="entry name" value="Armadillo-Ser/Thr_Kinase"/>
</dbReference>
<dbReference type="AlphaFoldDB" id="A0A8C9TB26"/>
<dbReference type="PANTHER" id="PTHR46618:SF1">
    <property type="entry name" value="ARMADILLO REPEAT-CONTAINING PROTEIN 3"/>
    <property type="match status" value="1"/>
</dbReference>
<evidence type="ECO:0000313" key="4">
    <source>
        <dbReference type="Ensembl" id="ENSSFOP00015045563.1"/>
    </source>
</evidence>
<evidence type="ECO:0000259" key="3">
    <source>
        <dbReference type="Pfam" id="PF14381"/>
    </source>
</evidence>
<dbReference type="Pfam" id="PF00514">
    <property type="entry name" value="Arm"/>
    <property type="match status" value="2"/>
</dbReference>
<evidence type="ECO:0000256" key="2">
    <source>
        <dbReference type="PROSITE-ProRule" id="PRU00259"/>
    </source>
</evidence>
<dbReference type="Ensembl" id="ENSSFOT00015064941.1">
    <property type="protein sequence ID" value="ENSSFOP00015045563.1"/>
    <property type="gene ID" value="ENSSFOG00015016193.2"/>
</dbReference>
<dbReference type="PROSITE" id="PS50176">
    <property type="entry name" value="ARM_REPEAT"/>
    <property type="match status" value="1"/>
</dbReference>
<dbReference type="InterPro" id="IPR016024">
    <property type="entry name" value="ARM-type_fold"/>
</dbReference>
<name>A0A8C9TB26_SCLFO</name>
<gene>
    <name evidence="4" type="primary">ARMC3</name>
    <name evidence="4" type="synonym">armc3</name>
</gene>
<dbReference type="InterPro" id="IPR055164">
    <property type="entry name" value="EDR1/CTR1/ARMC3-like_pept-like"/>
</dbReference>
<dbReference type="Gene3D" id="1.25.10.10">
    <property type="entry name" value="Leucine-rich Repeat Variant"/>
    <property type="match status" value="3"/>
</dbReference>
<proteinExistence type="predicted"/>
<dbReference type="GeneTree" id="ENSGT00940000157476"/>
<dbReference type="Pfam" id="PF14381">
    <property type="entry name" value="EDR1_CTR1_ARMC3_pept"/>
    <property type="match status" value="1"/>
</dbReference>
<evidence type="ECO:0000256" key="1">
    <source>
        <dbReference type="ARBA" id="ARBA00022737"/>
    </source>
</evidence>